<dbReference type="AlphaFoldDB" id="A0A510E729"/>
<dbReference type="Gene3D" id="3.40.630.10">
    <property type="entry name" value="Zn peptidases"/>
    <property type="match status" value="1"/>
</dbReference>
<dbReference type="InterPro" id="IPR002933">
    <property type="entry name" value="Peptidase_M20"/>
</dbReference>
<dbReference type="PANTHER" id="PTHR32494">
    <property type="entry name" value="ALLANTOATE DEIMINASE-RELATED"/>
    <property type="match status" value="1"/>
</dbReference>
<dbReference type="EMBL" id="AP018930">
    <property type="protein sequence ID" value="BBG27870.1"/>
    <property type="molecule type" value="Genomic_DNA"/>
</dbReference>
<dbReference type="PIRSF" id="PIRSF001235">
    <property type="entry name" value="Amidase_carbamoylase"/>
    <property type="match status" value="1"/>
</dbReference>
<dbReference type="SUPFAM" id="SSF55031">
    <property type="entry name" value="Bacterial exopeptidase dimerisation domain"/>
    <property type="match status" value="1"/>
</dbReference>
<accession>A0A510E729</accession>
<organism evidence="3 4">
    <name type="scientific">Sulfuracidifex tepidarius</name>
    <dbReference type="NCBI Taxonomy" id="1294262"/>
    <lineage>
        <taxon>Archaea</taxon>
        <taxon>Thermoproteota</taxon>
        <taxon>Thermoprotei</taxon>
        <taxon>Sulfolobales</taxon>
        <taxon>Sulfolobaceae</taxon>
        <taxon>Sulfuracidifex</taxon>
    </lineage>
</organism>
<dbReference type="InterPro" id="IPR011650">
    <property type="entry name" value="Peptidase_M20_dimer"/>
</dbReference>
<dbReference type="PANTHER" id="PTHR32494:SF5">
    <property type="entry name" value="ALLANTOATE AMIDOHYDROLASE"/>
    <property type="match status" value="1"/>
</dbReference>
<evidence type="ECO:0000313" key="3">
    <source>
        <dbReference type="EMBL" id="BBG27870.1"/>
    </source>
</evidence>
<feature type="domain" description="Peptidase M20 dimerisation" evidence="2">
    <location>
        <begin position="206"/>
        <end position="301"/>
    </location>
</feature>
<keyword evidence="1" id="KW-0378">Hydrolase</keyword>
<evidence type="ECO:0000313" key="4">
    <source>
        <dbReference type="Proteomes" id="UP000325030"/>
    </source>
</evidence>
<dbReference type="InterPro" id="IPR010158">
    <property type="entry name" value="Amidase_Cbmase"/>
</dbReference>
<dbReference type="InterPro" id="IPR036264">
    <property type="entry name" value="Bact_exopeptidase_dim_dom"/>
</dbReference>
<dbReference type="GO" id="GO:0016813">
    <property type="term" value="F:hydrolase activity, acting on carbon-nitrogen (but not peptide) bonds, in linear amidines"/>
    <property type="evidence" value="ECO:0007669"/>
    <property type="project" value="InterPro"/>
</dbReference>
<dbReference type="Proteomes" id="UP000325030">
    <property type="component" value="Chromosome"/>
</dbReference>
<dbReference type="Gene3D" id="3.30.70.360">
    <property type="match status" value="1"/>
</dbReference>
<dbReference type="GeneID" id="41718720"/>
<gene>
    <name evidence="3" type="ORF">IC007_2425</name>
</gene>
<evidence type="ECO:0000256" key="1">
    <source>
        <dbReference type="ARBA" id="ARBA00022801"/>
    </source>
</evidence>
<evidence type="ECO:0000259" key="2">
    <source>
        <dbReference type="Pfam" id="PF07687"/>
    </source>
</evidence>
<sequence length="403" mass="44748">MTSRIKEDIEAIGKIGKDPRGGNSRPALSPEDIEARLYLIERMREAGLEVYVDDAANIIGVRKGRLKEPYVSTGSHVDTVMNGGIFDGVLGVVGGLETMRQLNEDRVETKFPMVLVVFTDEEGNSFMPFVGSKYFAGEISNELSDLKGKYELISFKDALERFLRRVEGKVKKIGRFPYALRNHVELHVEQGPILYQRKVQIGVVTGVVGVQRAWVEFTGRQAHAGSTPMDMRSDPMISAAKTIEKVREIAIQMDMVGTVGFVEVSPNVINVIPGKVRIGVDLRSLSKEDMKKAISSVVSYALESSSPEGVKVDVTEFFEEPVLCSPRVVEEVKRSSEEAGFSYMELPSRAVHDSQVMAKVTDVGMIFVPSRDGVSHAPEEWTEWEDCDRGQETLKRTLLSLQS</sequence>
<dbReference type="RefSeq" id="WP_149565023.1">
    <property type="nucleotide sequence ID" value="NZ_AP018930.1"/>
</dbReference>
<dbReference type="NCBIfam" id="TIGR01879">
    <property type="entry name" value="hydantase"/>
    <property type="match status" value="1"/>
</dbReference>
<reference evidence="4" key="1">
    <citation type="submission" date="2018-09" db="EMBL/GenBank/DDBJ databases">
        <title>Complete Genome Sequencing of Sulfolobus sp. JCM 16834.</title>
        <authorList>
            <person name="Kato S."/>
            <person name="Itoh T."/>
            <person name="Ohkuma M."/>
        </authorList>
    </citation>
    <scope>NUCLEOTIDE SEQUENCE [LARGE SCALE GENOMIC DNA]</scope>
    <source>
        <strain evidence="4">IC-007</strain>
    </source>
</reference>
<dbReference type="Pfam" id="PF07687">
    <property type="entry name" value="M20_dimer"/>
    <property type="match status" value="1"/>
</dbReference>
<dbReference type="CDD" id="cd03884">
    <property type="entry name" value="M20_bAS"/>
    <property type="match status" value="1"/>
</dbReference>
<dbReference type="SUPFAM" id="SSF53187">
    <property type="entry name" value="Zn-dependent exopeptidases"/>
    <property type="match status" value="1"/>
</dbReference>
<name>A0A510E729_9CREN</name>
<dbReference type="Pfam" id="PF01546">
    <property type="entry name" value="Peptidase_M20"/>
    <property type="match status" value="1"/>
</dbReference>
<proteinExistence type="predicted"/>
<protein>
    <submittedName>
        <fullName evidence="3">N-acetyl-lysine deacetylase</fullName>
    </submittedName>
</protein>